<keyword evidence="2" id="KW-0813">Transport</keyword>
<evidence type="ECO:0000259" key="12">
    <source>
        <dbReference type="Pfam" id="PF25973"/>
    </source>
</evidence>
<dbReference type="GeneID" id="34235158"/>
<dbReference type="InterPro" id="IPR058646">
    <property type="entry name" value="CzcB_N"/>
</dbReference>
<dbReference type="InterPro" id="IPR058649">
    <property type="entry name" value="CzcB_C"/>
</dbReference>
<evidence type="ECO:0000256" key="1">
    <source>
        <dbReference type="ARBA" id="ARBA00009477"/>
    </source>
</evidence>
<accession>A0A939KCA7</accession>
<dbReference type="GO" id="GO:0016020">
    <property type="term" value="C:membrane"/>
    <property type="evidence" value="ECO:0007669"/>
    <property type="project" value="InterPro"/>
</dbReference>
<evidence type="ECO:0000256" key="7">
    <source>
        <dbReference type="SAM" id="Coils"/>
    </source>
</evidence>
<evidence type="ECO:0000259" key="10">
    <source>
        <dbReference type="Pfam" id="PF25954"/>
    </source>
</evidence>
<dbReference type="Pfam" id="PF25971">
    <property type="entry name" value="CzcB_N"/>
    <property type="match status" value="1"/>
</dbReference>
<evidence type="ECO:0000256" key="8">
    <source>
        <dbReference type="SAM" id="MobiDB-lite"/>
    </source>
</evidence>
<protein>
    <submittedName>
        <fullName evidence="14">Efflux RND transporter periplasmic adaptor subunit</fullName>
    </submittedName>
</protein>
<evidence type="ECO:0000259" key="11">
    <source>
        <dbReference type="Pfam" id="PF25971"/>
    </source>
</evidence>
<feature type="region of interest" description="Disordered" evidence="8">
    <location>
        <begin position="38"/>
        <end position="101"/>
    </location>
</feature>
<dbReference type="Gene3D" id="2.40.420.20">
    <property type="match status" value="1"/>
</dbReference>
<dbReference type="Pfam" id="PF25973">
    <property type="entry name" value="BSH_CzcB"/>
    <property type="match status" value="1"/>
</dbReference>
<feature type="coiled-coil region" evidence="7">
    <location>
        <begin position="305"/>
        <end position="332"/>
    </location>
</feature>
<keyword evidence="7" id="KW-0175">Coiled coil</keyword>
<dbReference type="Pfam" id="PF25954">
    <property type="entry name" value="Beta-barrel_RND_2"/>
    <property type="match status" value="1"/>
</dbReference>
<name>A0A939KCA7_9BURK</name>
<reference evidence="14" key="1">
    <citation type="submission" date="2021-03" db="EMBL/GenBank/DDBJ databases">
        <title>Comamonas denitrificans.</title>
        <authorList>
            <person name="Finster K."/>
        </authorList>
    </citation>
    <scope>NUCLEOTIDE SEQUENCE</scope>
    <source>
        <strain evidence="14">MM2021_4</strain>
    </source>
</reference>
<keyword evidence="4" id="KW-0170">Cobalt</keyword>
<dbReference type="RefSeq" id="WP_092699762.1">
    <property type="nucleotide sequence ID" value="NZ_JAFNME010000001.1"/>
</dbReference>
<evidence type="ECO:0000259" key="9">
    <source>
        <dbReference type="Pfam" id="PF25893"/>
    </source>
</evidence>
<dbReference type="PANTHER" id="PTHR30097:SF4">
    <property type="entry name" value="SLR6042 PROTEIN"/>
    <property type="match status" value="1"/>
</dbReference>
<sequence>MTMNTNSSKSTISKKHLIAIAVVLAIGVGAGTFILQGGGKPRAAATEDDGHGHGGHTEAKGHGDGEHHGKGSEKGHDDDKGHADGEHHEKSEAKGPHGGTVFKEGDFSLEALLSEDGGEPRLRIWLSDKDKPLPLNAATVTATVTRPTDEKQKLTFAAEKDSLVSREIVAEPHSFDIEIIAQTATEPFMFVMSKEEGKIELTDAQIKAASISLDNAVKANIKTALLLPGEIRLNEDRTSHVVPRLAGVVESVNASLGQVVKKGQVLAVIASPTASEQRSELQTAQKRLTLAKTTYEREKKLWEQKVSAEQDYLQAKQALSEAEVAVANANQKLSAMGLSASSVAGLNRIELRAPFDGIVIEKHLSLGEAVKEDTAVFTISDLSQVWAEINVPAKDLPSVRVGEKVTIKATAFDASATGTVAFVGALIGEQTRTAKARVVLDNPKGAWRPGLFVNVEVVSEETAAPVTISADAVQNVGEKPVVFLKVDGGFIAQPVKLGRSDGKRVEVLSGLKAGMPYASTGSFVVKSELGKGSAEHTH</sequence>
<feature type="domain" description="CzcB-like barrel-sandwich hybrid" evidence="12">
    <location>
        <begin position="237"/>
        <end position="381"/>
    </location>
</feature>
<dbReference type="InterPro" id="IPR058648">
    <property type="entry name" value="HH_CzcB-like"/>
</dbReference>
<feature type="domain" description="CzcB-like C-terminal circularly permuted SH3-like" evidence="13">
    <location>
        <begin position="466"/>
        <end position="526"/>
    </location>
</feature>
<dbReference type="GO" id="GO:0022857">
    <property type="term" value="F:transmembrane transporter activity"/>
    <property type="evidence" value="ECO:0007669"/>
    <property type="project" value="InterPro"/>
</dbReference>
<keyword evidence="3" id="KW-0862">Zinc</keyword>
<evidence type="ECO:0000259" key="13">
    <source>
        <dbReference type="Pfam" id="PF25975"/>
    </source>
</evidence>
<comment type="function">
    <text evidence="6">CzcA and CzcB together would act in zinc efflux nearly as effectively as the complete czc efflux system (CzcABC). The CzcB protein is thought to funnel zinc cations to the CzcA transport protein.</text>
</comment>
<dbReference type="InterPro" id="IPR051909">
    <property type="entry name" value="MFP_Cation_Efflux"/>
</dbReference>
<dbReference type="Pfam" id="PF25893">
    <property type="entry name" value="HH_CzcB"/>
    <property type="match status" value="1"/>
</dbReference>
<feature type="domain" description="CzcB N-terminal" evidence="11">
    <location>
        <begin position="99"/>
        <end position="190"/>
    </location>
</feature>
<dbReference type="InterPro" id="IPR058647">
    <property type="entry name" value="BSH_CzcB-like"/>
</dbReference>
<dbReference type="GO" id="GO:0046914">
    <property type="term" value="F:transition metal ion binding"/>
    <property type="evidence" value="ECO:0007669"/>
    <property type="project" value="TreeGrafter"/>
</dbReference>
<comment type="caution">
    <text evidence="14">The sequence shown here is derived from an EMBL/GenBank/DDBJ whole genome shotgun (WGS) entry which is preliminary data.</text>
</comment>
<evidence type="ECO:0000313" key="15">
    <source>
        <dbReference type="Proteomes" id="UP000664731"/>
    </source>
</evidence>
<evidence type="ECO:0000256" key="3">
    <source>
        <dbReference type="ARBA" id="ARBA00022833"/>
    </source>
</evidence>
<dbReference type="FunFam" id="2.40.30.170:FF:000010">
    <property type="entry name" value="Efflux RND transporter periplasmic adaptor subunit"/>
    <property type="match status" value="1"/>
</dbReference>
<keyword evidence="5" id="KW-0105">Cadmium resistance</keyword>
<proteinExistence type="inferred from homology"/>
<dbReference type="Gene3D" id="2.40.30.170">
    <property type="match status" value="1"/>
</dbReference>
<dbReference type="SUPFAM" id="SSF111369">
    <property type="entry name" value="HlyD-like secretion proteins"/>
    <property type="match status" value="1"/>
</dbReference>
<feature type="compositionally biased region" description="Basic and acidic residues" evidence="8">
    <location>
        <begin position="48"/>
        <end position="95"/>
    </location>
</feature>
<dbReference type="GO" id="GO:0015679">
    <property type="term" value="P:plasma membrane copper ion transport"/>
    <property type="evidence" value="ECO:0007669"/>
    <property type="project" value="TreeGrafter"/>
</dbReference>
<dbReference type="InterPro" id="IPR058792">
    <property type="entry name" value="Beta-barrel_RND_2"/>
</dbReference>
<evidence type="ECO:0000256" key="5">
    <source>
        <dbReference type="ARBA" id="ARBA00043263"/>
    </source>
</evidence>
<dbReference type="Proteomes" id="UP000664731">
    <property type="component" value="Unassembled WGS sequence"/>
</dbReference>
<evidence type="ECO:0000256" key="4">
    <source>
        <dbReference type="ARBA" id="ARBA00023285"/>
    </source>
</evidence>
<evidence type="ECO:0000256" key="2">
    <source>
        <dbReference type="ARBA" id="ARBA00022448"/>
    </source>
</evidence>
<comment type="similarity">
    <text evidence="1">Belongs to the membrane fusion protein (MFP) (TC 8.A.1) family.</text>
</comment>
<dbReference type="Pfam" id="PF25975">
    <property type="entry name" value="CzcB_C"/>
    <property type="match status" value="1"/>
</dbReference>
<dbReference type="GO" id="GO:0046686">
    <property type="term" value="P:response to cadmium ion"/>
    <property type="evidence" value="ECO:0007669"/>
    <property type="project" value="UniProtKB-KW"/>
</dbReference>
<feature type="domain" description="CusB-like beta-barrel" evidence="10">
    <location>
        <begin position="384"/>
        <end position="460"/>
    </location>
</feature>
<dbReference type="EMBL" id="JAFNME010000001">
    <property type="protein sequence ID" value="MBO1248401.1"/>
    <property type="molecule type" value="Genomic_DNA"/>
</dbReference>
<dbReference type="FunFam" id="2.40.420.20:FF:000006">
    <property type="entry name" value="RND family efflux transporter MFP subunit"/>
    <property type="match status" value="1"/>
</dbReference>
<evidence type="ECO:0000313" key="14">
    <source>
        <dbReference type="EMBL" id="MBO1248401.1"/>
    </source>
</evidence>
<dbReference type="GO" id="GO:0030288">
    <property type="term" value="C:outer membrane-bounded periplasmic space"/>
    <property type="evidence" value="ECO:0007669"/>
    <property type="project" value="TreeGrafter"/>
</dbReference>
<gene>
    <name evidence="14" type="ORF">J1777_00925</name>
</gene>
<evidence type="ECO:0000256" key="6">
    <source>
        <dbReference type="ARBA" id="ARBA00058766"/>
    </source>
</evidence>
<dbReference type="PANTHER" id="PTHR30097">
    <property type="entry name" value="CATION EFFLUX SYSTEM PROTEIN CUSB"/>
    <property type="match status" value="1"/>
</dbReference>
<dbReference type="NCBIfam" id="TIGR01730">
    <property type="entry name" value="RND_mfp"/>
    <property type="match status" value="1"/>
</dbReference>
<feature type="domain" description="CzcB-like alpha-helical hairpin" evidence="9">
    <location>
        <begin position="276"/>
        <end position="335"/>
    </location>
</feature>
<dbReference type="AlphaFoldDB" id="A0A939KCA7"/>
<keyword evidence="15" id="KW-1185">Reference proteome</keyword>
<dbReference type="Gene3D" id="1.10.287.470">
    <property type="entry name" value="Helix hairpin bin"/>
    <property type="match status" value="1"/>
</dbReference>
<dbReference type="GO" id="GO:0060003">
    <property type="term" value="P:copper ion export"/>
    <property type="evidence" value="ECO:0007669"/>
    <property type="project" value="TreeGrafter"/>
</dbReference>
<dbReference type="InterPro" id="IPR006143">
    <property type="entry name" value="RND_pump_MFP"/>
</dbReference>
<organism evidence="14 15">
    <name type="scientific">Comamonas denitrificans</name>
    <dbReference type="NCBI Taxonomy" id="117506"/>
    <lineage>
        <taxon>Bacteria</taxon>
        <taxon>Pseudomonadati</taxon>
        <taxon>Pseudomonadota</taxon>
        <taxon>Betaproteobacteria</taxon>
        <taxon>Burkholderiales</taxon>
        <taxon>Comamonadaceae</taxon>
        <taxon>Comamonas</taxon>
    </lineage>
</organism>